<organism evidence="7">
    <name type="scientific">Guillardia theta (strain CCMP2712)</name>
    <name type="common">Cryptophyte</name>
    <dbReference type="NCBI Taxonomy" id="905079"/>
    <lineage>
        <taxon>Eukaryota</taxon>
        <taxon>Cryptophyceae</taxon>
        <taxon>Pyrenomonadales</taxon>
        <taxon>Geminigeraceae</taxon>
        <taxon>Guillardia</taxon>
    </lineage>
</organism>
<dbReference type="EnsemblProtists" id="EKX41836">
    <property type="protein sequence ID" value="EKX41836"/>
    <property type="gene ID" value="GUITHDRAFT_141764"/>
</dbReference>
<evidence type="ECO:0000313" key="7">
    <source>
        <dbReference type="EMBL" id="EKX41836.1"/>
    </source>
</evidence>
<evidence type="ECO:0000259" key="6">
    <source>
        <dbReference type="PROSITE" id="PS51352"/>
    </source>
</evidence>
<dbReference type="InterPro" id="IPR036249">
    <property type="entry name" value="Thioredoxin-like_sf"/>
</dbReference>
<evidence type="ECO:0000256" key="1">
    <source>
        <dbReference type="ARBA" id="ARBA00022448"/>
    </source>
</evidence>
<keyword evidence="1" id="KW-0813">Transport</keyword>
<dbReference type="EMBL" id="JH993021">
    <property type="protein sequence ID" value="EKX41836.1"/>
    <property type="molecule type" value="Genomic_DNA"/>
</dbReference>
<feature type="chain" id="PRO_5008770711" evidence="5">
    <location>
        <begin position="21"/>
        <end position="161"/>
    </location>
</feature>
<protein>
    <submittedName>
        <fullName evidence="7">Thioredoxin m</fullName>
    </submittedName>
</protein>
<dbReference type="InterPro" id="IPR005746">
    <property type="entry name" value="Thioredoxin"/>
</dbReference>
<sequence length="161" mass="17878">MLRLSLLLAVLALTLNQSTAFRTSFRAPFQVPHATQQVCRSQQETVRTAPFSLRMSCTDATDASFKDLVLDSEVPTLVSFWAPWCGPCRMIKPVLDEIAADYKGKLKLVQINTDENQETATEYGIRSIPTLMLFKDGEKLDTIIGAVPKSTLEAKLAQKLT</sequence>
<reference evidence="9" key="2">
    <citation type="submission" date="2012-11" db="EMBL/GenBank/DDBJ databases">
        <authorList>
            <person name="Kuo A."/>
            <person name="Curtis B.A."/>
            <person name="Tanifuji G."/>
            <person name="Burki F."/>
            <person name="Gruber A."/>
            <person name="Irimia M."/>
            <person name="Maruyama S."/>
            <person name="Arias M.C."/>
            <person name="Ball S.G."/>
            <person name="Gile G.H."/>
            <person name="Hirakawa Y."/>
            <person name="Hopkins J.F."/>
            <person name="Rensing S.A."/>
            <person name="Schmutz J."/>
            <person name="Symeonidi A."/>
            <person name="Elias M."/>
            <person name="Eveleigh R.J."/>
            <person name="Herman E.K."/>
            <person name="Klute M.J."/>
            <person name="Nakayama T."/>
            <person name="Obornik M."/>
            <person name="Reyes-Prieto A."/>
            <person name="Armbrust E.V."/>
            <person name="Aves S.J."/>
            <person name="Beiko R.G."/>
            <person name="Coutinho P."/>
            <person name="Dacks J.B."/>
            <person name="Durnford D.G."/>
            <person name="Fast N.M."/>
            <person name="Green B.R."/>
            <person name="Grisdale C."/>
            <person name="Hempe F."/>
            <person name="Henrissat B."/>
            <person name="Hoppner M.P."/>
            <person name="Ishida K.-I."/>
            <person name="Kim E."/>
            <person name="Koreny L."/>
            <person name="Kroth P.G."/>
            <person name="Liu Y."/>
            <person name="Malik S.-B."/>
            <person name="Maier U.G."/>
            <person name="McRose D."/>
            <person name="Mock T."/>
            <person name="Neilson J.A."/>
            <person name="Onodera N.T."/>
            <person name="Poole A.M."/>
            <person name="Pritham E.J."/>
            <person name="Richards T.A."/>
            <person name="Rocap G."/>
            <person name="Roy S.W."/>
            <person name="Sarai C."/>
            <person name="Schaack S."/>
            <person name="Shirato S."/>
            <person name="Slamovits C.H."/>
            <person name="Spencer D.F."/>
            <person name="Suzuki S."/>
            <person name="Worden A.Z."/>
            <person name="Zauner S."/>
            <person name="Barry K."/>
            <person name="Bell C."/>
            <person name="Bharti A.K."/>
            <person name="Crow J.A."/>
            <person name="Grimwood J."/>
            <person name="Kramer R."/>
            <person name="Lindquist E."/>
            <person name="Lucas S."/>
            <person name="Salamov A."/>
            <person name="McFadden G.I."/>
            <person name="Lane C.E."/>
            <person name="Keeling P.J."/>
            <person name="Gray M.W."/>
            <person name="Grigoriev I.V."/>
            <person name="Archibald J.M."/>
        </authorList>
    </citation>
    <scope>NUCLEOTIDE SEQUENCE</scope>
    <source>
        <strain evidence="9">CCMP2712</strain>
    </source>
</reference>
<dbReference type="OrthoDB" id="2121326at2759"/>
<dbReference type="PROSITE" id="PS51352">
    <property type="entry name" value="THIOREDOXIN_2"/>
    <property type="match status" value="1"/>
</dbReference>
<evidence type="ECO:0000256" key="2">
    <source>
        <dbReference type="ARBA" id="ARBA00022982"/>
    </source>
</evidence>
<dbReference type="SUPFAM" id="SSF52833">
    <property type="entry name" value="Thioredoxin-like"/>
    <property type="match status" value="1"/>
</dbReference>
<dbReference type="PANTHER" id="PTHR45663:SF11">
    <property type="entry name" value="GEO12009P1"/>
    <property type="match status" value="1"/>
</dbReference>
<dbReference type="Pfam" id="PF00085">
    <property type="entry name" value="Thioredoxin"/>
    <property type="match status" value="1"/>
</dbReference>
<dbReference type="KEGG" id="gtt:GUITHDRAFT_141764"/>
<dbReference type="HOGENOM" id="CLU_090389_0_3_1"/>
<evidence type="ECO:0000313" key="9">
    <source>
        <dbReference type="Proteomes" id="UP000011087"/>
    </source>
</evidence>
<feature type="signal peptide" evidence="5">
    <location>
        <begin position="1"/>
        <end position="20"/>
    </location>
</feature>
<feature type="domain" description="Thioredoxin" evidence="6">
    <location>
        <begin position="42"/>
        <end position="161"/>
    </location>
</feature>
<proteinExistence type="predicted"/>
<keyword evidence="3" id="KW-1015">Disulfide bond</keyword>
<dbReference type="GeneID" id="17298379"/>
<dbReference type="PRINTS" id="PR00421">
    <property type="entry name" value="THIOREDOXIN"/>
</dbReference>
<dbReference type="FunFam" id="3.40.30.10:FF:000001">
    <property type="entry name" value="Thioredoxin"/>
    <property type="match status" value="1"/>
</dbReference>
<dbReference type="RefSeq" id="XP_005828816.1">
    <property type="nucleotide sequence ID" value="XM_005828759.1"/>
</dbReference>
<dbReference type="InterPro" id="IPR013766">
    <property type="entry name" value="Thioredoxin_domain"/>
</dbReference>
<dbReference type="Gene3D" id="3.40.30.10">
    <property type="entry name" value="Glutaredoxin"/>
    <property type="match status" value="1"/>
</dbReference>
<keyword evidence="4" id="KW-0676">Redox-active center</keyword>
<dbReference type="NCBIfam" id="TIGR01068">
    <property type="entry name" value="thioredoxin"/>
    <property type="match status" value="1"/>
</dbReference>
<keyword evidence="9" id="KW-1185">Reference proteome</keyword>
<dbReference type="PROSITE" id="PS00194">
    <property type="entry name" value="THIOREDOXIN_1"/>
    <property type="match status" value="1"/>
</dbReference>
<evidence type="ECO:0000256" key="3">
    <source>
        <dbReference type="ARBA" id="ARBA00023157"/>
    </source>
</evidence>
<dbReference type="GO" id="GO:0015035">
    <property type="term" value="F:protein-disulfide reductase activity"/>
    <property type="evidence" value="ECO:0007669"/>
    <property type="project" value="InterPro"/>
</dbReference>
<dbReference type="Proteomes" id="UP000011087">
    <property type="component" value="Unassembled WGS sequence"/>
</dbReference>
<keyword evidence="2" id="KW-0249">Electron transport</keyword>
<evidence type="ECO:0000256" key="5">
    <source>
        <dbReference type="SAM" id="SignalP"/>
    </source>
</evidence>
<evidence type="ECO:0000256" key="4">
    <source>
        <dbReference type="ARBA" id="ARBA00023284"/>
    </source>
</evidence>
<reference evidence="7 9" key="1">
    <citation type="journal article" date="2012" name="Nature">
        <title>Algal genomes reveal evolutionary mosaicism and the fate of nucleomorphs.</title>
        <authorList>
            <consortium name="DOE Joint Genome Institute"/>
            <person name="Curtis B.A."/>
            <person name="Tanifuji G."/>
            <person name="Burki F."/>
            <person name="Gruber A."/>
            <person name="Irimia M."/>
            <person name="Maruyama S."/>
            <person name="Arias M.C."/>
            <person name="Ball S.G."/>
            <person name="Gile G.H."/>
            <person name="Hirakawa Y."/>
            <person name="Hopkins J.F."/>
            <person name="Kuo A."/>
            <person name="Rensing S.A."/>
            <person name="Schmutz J."/>
            <person name="Symeonidi A."/>
            <person name="Elias M."/>
            <person name="Eveleigh R.J."/>
            <person name="Herman E.K."/>
            <person name="Klute M.J."/>
            <person name="Nakayama T."/>
            <person name="Obornik M."/>
            <person name="Reyes-Prieto A."/>
            <person name="Armbrust E.V."/>
            <person name="Aves S.J."/>
            <person name="Beiko R.G."/>
            <person name="Coutinho P."/>
            <person name="Dacks J.B."/>
            <person name="Durnford D.G."/>
            <person name="Fast N.M."/>
            <person name="Green B.R."/>
            <person name="Grisdale C.J."/>
            <person name="Hempel F."/>
            <person name="Henrissat B."/>
            <person name="Hoppner M.P."/>
            <person name="Ishida K."/>
            <person name="Kim E."/>
            <person name="Koreny L."/>
            <person name="Kroth P.G."/>
            <person name="Liu Y."/>
            <person name="Malik S.B."/>
            <person name="Maier U.G."/>
            <person name="McRose D."/>
            <person name="Mock T."/>
            <person name="Neilson J.A."/>
            <person name="Onodera N.T."/>
            <person name="Poole A.M."/>
            <person name="Pritham E.J."/>
            <person name="Richards T.A."/>
            <person name="Rocap G."/>
            <person name="Roy S.W."/>
            <person name="Sarai C."/>
            <person name="Schaack S."/>
            <person name="Shirato S."/>
            <person name="Slamovits C.H."/>
            <person name="Spencer D.F."/>
            <person name="Suzuki S."/>
            <person name="Worden A.Z."/>
            <person name="Zauner S."/>
            <person name="Barry K."/>
            <person name="Bell C."/>
            <person name="Bharti A.K."/>
            <person name="Crow J.A."/>
            <person name="Grimwood J."/>
            <person name="Kramer R."/>
            <person name="Lindquist E."/>
            <person name="Lucas S."/>
            <person name="Salamov A."/>
            <person name="McFadden G.I."/>
            <person name="Lane C.E."/>
            <person name="Keeling P.J."/>
            <person name="Gray M.W."/>
            <person name="Grigoriev I.V."/>
            <person name="Archibald J.M."/>
        </authorList>
    </citation>
    <scope>NUCLEOTIDE SEQUENCE</scope>
    <source>
        <strain evidence="7 9">CCMP2712</strain>
    </source>
</reference>
<keyword evidence="5" id="KW-0732">Signal</keyword>
<name>L1J034_GUITC</name>
<dbReference type="CDD" id="cd02947">
    <property type="entry name" value="TRX_family"/>
    <property type="match status" value="1"/>
</dbReference>
<dbReference type="STRING" id="905079.L1J034"/>
<reference evidence="8" key="3">
    <citation type="submission" date="2016-03" db="UniProtKB">
        <authorList>
            <consortium name="EnsemblProtists"/>
        </authorList>
    </citation>
    <scope>IDENTIFICATION</scope>
</reference>
<accession>L1J034</accession>
<dbReference type="PaxDb" id="55529-EKX41836"/>
<dbReference type="AlphaFoldDB" id="L1J034"/>
<dbReference type="eggNOG" id="KOG0910">
    <property type="taxonomic scope" value="Eukaryota"/>
</dbReference>
<dbReference type="InterPro" id="IPR017937">
    <property type="entry name" value="Thioredoxin_CS"/>
</dbReference>
<gene>
    <name evidence="7" type="primary">TrxM</name>
    <name evidence="7" type="ORF">GUITHDRAFT_141764</name>
</gene>
<evidence type="ECO:0000313" key="8">
    <source>
        <dbReference type="EnsemblProtists" id="EKX41836"/>
    </source>
</evidence>
<dbReference type="GO" id="GO:0005737">
    <property type="term" value="C:cytoplasm"/>
    <property type="evidence" value="ECO:0007669"/>
    <property type="project" value="TreeGrafter"/>
</dbReference>
<dbReference type="PANTHER" id="PTHR45663">
    <property type="entry name" value="GEO12009P1"/>
    <property type="match status" value="1"/>
</dbReference>
<dbReference type="OMA" id="GEYQGKM"/>